<dbReference type="InterPro" id="IPR014044">
    <property type="entry name" value="CAP_dom"/>
</dbReference>
<comment type="caution">
    <text evidence="4">The sequence shown here is derived from an EMBL/GenBank/DDBJ whole genome shotgun (WGS) entry which is preliminary data.</text>
</comment>
<dbReference type="EMBL" id="JASJQH010000896">
    <property type="protein sequence ID" value="KAK9762604.1"/>
    <property type="molecule type" value="Genomic_DNA"/>
</dbReference>
<dbReference type="SUPFAM" id="SSF55797">
    <property type="entry name" value="PR-1-like"/>
    <property type="match status" value="1"/>
</dbReference>
<dbReference type="InterPro" id="IPR035940">
    <property type="entry name" value="CAP_sf"/>
</dbReference>
<gene>
    <name evidence="4" type="ORF">K7432_011503</name>
</gene>
<proteinExistence type="predicted"/>
<evidence type="ECO:0000256" key="2">
    <source>
        <dbReference type="SAM" id="SignalP"/>
    </source>
</evidence>
<dbReference type="Gene3D" id="3.40.33.10">
    <property type="entry name" value="CAP"/>
    <property type="match status" value="1"/>
</dbReference>
<organism evidence="4 5">
    <name type="scientific">Basidiobolus ranarum</name>
    <dbReference type="NCBI Taxonomy" id="34480"/>
    <lineage>
        <taxon>Eukaryota</taxon>
        <taxon>Fungi</taxon>
        <taxon>Fungi incertae sedis</taxon>
        <taxon>Zoopagomycota</taxon>
        <taxon>Entomophthoromycotina</taxon>
        <taxon>Basidiobolomycetes</taxon>
        <taxon>Basidiobolales</taxon>
        <taxon>Basidiobolaceae</taxon>
        <taxon>Basidiobolus</taxon>
    </lineage>
</organism>
<keyword evidence="5" id="KW-1185">Reference proteome</keyword>
<dbReference type="PANTHER" id="PTHR31157">
    <property type="entry name" value="SCP DOMAIN-CONTAINING PROTEIN"/>
    <property type="match status" value="1"/>
</dbReference>
<dbReference type="CDD" id="cd05379">
    <property type="entry name" value="CAP_bacterial"/>
    <property type="match status" value="1"/>
</dbReference>
<keyword evidence="2" id="KW-0732">Signal</keyword>
<reference evidence="4 5" key="1">
    <citation type="submission" date="2023-04" db="EMBL/GenBank/DDBJ databases">
        <title>Genome of Basidiobolus ranarum AG-B5.</title>
        <authorList>
            <person name="Stajich J.E."/>
            <person name="Carter-House D."/>
            <person name="Gryganskyi A."/>
        </authorList>
    </citation>
    <scope>NUCLEOTIDE SEQUENCE [LARGE SCALE GENOMIC DNA]</scope>
    <source>
        <strain evidence="4 5">AG-B5</strain>
    </source>
</reference>
<evidence type="ECO:0000313" key="4">
    <source>
        <dbReference type="EMBL" id="KAK9762604.1"/>
    </source>
</evidence>
<feature type="domain" description="SCP" evidence="3">
    <location>
        <begin position="54"/>
        <end position="166"/>
    </location>
</feature>
<feature type="signal peptide" evidence="2">
    <location>
        <begin position="1"/>
        <end position="23"/>
    </location>
</feature>
<name>A0ABR2WMA0_9FUNG</name>
<evidence type="ECO:0000313" key="5">
    <source>
        <dbReference type="Proteomes" id="UP001479436"/>
    </source>
</evidence>
<dbReference type="Pfam" id="PF00188">
    <property type="entry name" value="CAP"/>
    <property type="match status" value="1"/>
</dbReference>
<feature type="chain" id="PRO_5047525335" description="SCP domain-containing protein" evidence="2">
    <location>
        <begin position="24"/>
        <end position="168"/>
    </location>
</feature>
<evidence type="ECO:0000259" key="3">
    <source>
        <dbReference type="Pfam" id="PF00188"/>
    </source>
</evidence>
<sequence>MKSWSIIICITFLFLQVISVTAGFQDVSNVQGTNGREKKAKKSPSGNGDVQKMLALVNQQRQRNGVKPLKLDNRLVRAAQKHTDYQARVSQMTHEEPGRPLRTRVAETGFKGGYIGENVAQGYTSIKVVMKGWMNSAGHRRNILDPQFTSFGSGYVAKGKYWTQVFGA</sequence>
<accession>A0ABR2WMA0</accession>
<protein>
    <recommendedName>
        <fullName evidence="3">SCP domain-containing protein</fullName>
    </recommendedName>
</protein>
<evidence type="ECO:0000256" key="1">
    <source>
        <dbReference type="SAM" id="MobiDB-lite"/>
    </source>
</evidence>
<dbReference type="PANTHER" id="PTHR31157:SF1">
    <property type="entry name" value="SCP DOMAIN-CONTAINING PROTEIN"/>
    <property type="match status" value="1"/>
</dbReference>
<dbReference type="Proteomes" id="UP001479436">
    <property type="component" value="Unassembled WGS sequence"/>
</dbReference>
<feature type="region of interest" description="Disordered" evidence="1">
    <location>
        <begin position="29"/>
        <end position="49"/>
    </location>
</feature>